<comment type="caution">
    <text evidence="4">The sequence shown here is derived from an EMBL/GenBank/DDBJ whole genome shotgun (WGS) entry which is preliminary data.</text>
</comment>
<evidence type="ECO:0000313" key="5">
    <source>
        <dbReference type="Proteomes" id="UP000821837"/>
    </source>
</evidence>
<evidence type="ECO:0000313" key="4">
    <source>
        <dbReference type="EMBL" id="KAH7962738.1"/>
    </source>
</evidence>
<dbReference type="EMBL" id="JABSTV010001249">
    <property type="protein sequence ID" value="KAH7962738.1"/>
    <property type="molecule type" value="Genomic_DNA"/>
</dbReference>
<name>A0A9D4Q1F2_RHISA</name>
<accession>A0A9D4Q1F2</accession>
<feature type="domain" description="Sulfotransferase" evidence="3">
    <location>
        <begin position="326"/>
        <end position="585"/>
    </location>
</feature>
<dbReference type="AlphaFoldDB" id="A0A9D4Q1F2"/>
<proteinExistence type="inferred from homology"/>
<keyword evidence="2" id="KW-0808">Transferase</keyword>
<dbReference type="VEuPathDB" id="VectorBase:RSAN_036710"/>
<dbReference type="VEuPathDB" id="VectorBase:RSAN_047554"/>
<dbReference type="PANTHER" id="PTHR11783">
    <property type="entry name" value="SULFOTRANSFERASE SULT"/>
    <property type="match status" value="1"/>
</dbReference>
<dbReference type="Proteomes" id="UP000821837">
    <property type="component" value="Chromosome 3"/>
</dbReference>
<keyword evidence="5" id="KW-1185">Reference proteome</keyword>
<dbReference type="GO" id="GO:0008146">
    <property type="term" value="F:sulfotransferase activity"/>
    <property type="evidence" value="ECO:0007669"/>
    <property type="project" value="InterPro"/>
</dbReference>
<dbReference type="InterPro" id="IPR027417">
    <property type="entry name" value="P-loop_NTPase"/>
</dbReference>
<evidence type="ECO:0000256" key="1">
    <source>
        <dbReference type="ARBA" id="ARBA00005771"/>
    </source>
</evidence>
<evidence type="ECO:0000259" key="3">
    <source>
        <dbReference type="Pfam" id="PF00685"/>
    </source>
</evidence>
<reference evidence="4" key="2">
    <citation type="submission" date="2021-09" db="EMBL/GenBank/DDBJ databases">
        <authorList>
            <person name="Jia N."/>
            <person name="Wang J."/>
            <person name="Shi W."/>
            <person name="Du L."/>
            <person name="Sun Y."/>
            <person name="Zhan W."/>
            <person name="Jiang J."/>
            <person name="Wang Q."/>
            <person name="Zhang B."/>
            <person name="Ji P."/>
            <person name="Sakyi L.B."/>
            <person name="Cui X."/>
            <person name="Yuan T."/>
            <person name="Jiang B."/>
            <person name="Yang W."/>
            <person name="Lam T.T.-Y."/>
            <person name="Chang Q."/>
            <person name="Ding S."/>
            <person name="Wang X."/>
            <person name="Zhu J."/>
            <person name="Ruan X."/>
            <person name="Zhao L."/>
            <person name="Wei J."/>
            <person name="Que T."/>
            <person name="Du C."/>
            <person name="Cheng J."/>
            <person name="Dai P."/>
            <person name="Han X."/>
            <person name="Huang E."/>
            <person name="Gao Y."/>
            <person name="Liu J."/>
            <person name="Shao H."/>
            <person name="Ye R."/>
            <person name="Li L."/>
            <person name="Wei W."/>
            <person name="Wang X."/>
            <person name="Wang C."/>
            <person name="Huo Q."/>
            <person name="Li W."/>
            <person name="Guo W."/>
            <person name="Chen H."/>
            <person name="Chen S."/>
            <person name="Zhou L."/>
            <person name="Zhou L."/>
            <person name="Ni X."/>
            <person name="Tian J."/>
            <person name="Zhou Y."/>
            <person name="Sheng Y."/>
            <person name="Liu T."/>
            <person name="Pan Y."/>
            <person name="Xia L."/>
            <person name="Li J."/>
            <person name="Zhao F."/>
            <person name="Cao W."/>
        </authorList>
    </citation>
    <scope>NUCLEOTIDE SEQUENCE</scope>
    <source>
        <strain evidence="4">Rsan-2018</strain>
        <tissue evidence="4">Larvae</tissue>
    </source>
</reference>
<evidence type="ECO:0000256" key="2">
    <source>
        <dbReference type="ARBA" id="ARBA00022679"/>
    </source>
</evidence>
<reference evidence="4" key="1">
    <citation type="journal article" date="2020" name="Cell">
        <title>Large-Scale Comparative Analyses of Tick Genomes Elucidate Their Genetic Diversity and Vector Capacities.</title>
        <authorList>
            <consortium name="Tick Genome and Microbiome Consortium (TIGMIC)"/>
            <person name="Jia N."/>
            <person name="Wang J."/>
            <person name="Shi W."/>
            <person name="Du L."/>
            <person name="Sun Y."/>
            <person name="Zhan W."/>
            <person name="Jiang J.F."/>
            <person name="Wang Q."/>
            <person name="Zhang B."/>
            <person name="Ji P."/>
            <person name="Bell-Sakyi L."/>
            <person name="Cui X.M."/>
            <person name="Yuan T.T."/>
            <person name="Jiang B.G."/>
            <person name="Yang W.F."/>
            <person name="Lam T.T."/>
            <person name="Chang Q.C."/>
            <person name="Ding S.J."/>
            <person name="Wang X.J."/>
            <person name="Zhu J.G."/>
            <person name="Ruan X.D."/>
            <person name="Zhao L."/>
            <person name="Wei J.T."/>
            <person name="Ye R.Z."/>
            <person name="Que T.C."/>
            <person name="Du C.H."/>
            <person name="Zhou Y.H."/>
            <person name="Cheng J.X."/>
            <person name="Dai P.F."/>
            <person name="Guo W.B."/>
            <person name="Han X.H."/>
            <person name="Huang E.J."/>
            <person name="Li L.F."/>
            <person name="Wei W."/>
            <person name="Gao Y.C."/>
            <person name="Liu J.Z."/>
            <person name="Shao H.Z."/>
            <person name="Wang X."/>
            <person name="Wang C.C."/>
            <person name="Yang T.C."/>
            <person name="Huo Q.B."/>
            <person name="Li W."/>
            <person name="Chen H.Y."/>
            <person name="Chen S.E."/>
            <person name="Zhou L.G."/>
            <person name="Ni X.B."/>
            <person name="Tian J.H."/>
            <person name="Sheng Y."/>
            <person name="Liu T."/>
            <person name="Pan Y.S."/>
            <person name="Xia L.Y."/>
            <person name="Li J."/>
            <person name="Zhao F."/>
            <person name="Cao W.C."/>
        </authorList>
    </citation>
    <scope>NUCLEOTIDE SEQUENCE</scope>
    <source>
        <strain evidence="4">Rsan-2018</strain>
    </source>
</reference>
<comment type="similarity">
    <text evidence="1">Belongs to the sulfotransferase 1 family.</text>
</comment>
<dbReference type="InterPro" id="IPR000863">
    <property type="entry name" value="Sulfotransferase_dom"/>
</dbReference>
<dbReference type="Gene3D" id="3.40.50.300">
    <property type="entry name" value="P-loop containing nucleotide triphosphate hydrolases"/>
    <property type="match status" value="2"/>
</dbReference>
<organism evidence="4 5">
    <name type="scientific">Rhipicephalus sanguineus</name>
    <name type="common">Brown dog tick</name>
    <name type="synonym">Ixodes sanguineus</name>
    <dbReference type="NCBI Taxonomy" id="34632"/>
    <lineage>
        <taxon>Eukaryota</taxon>
        <taxon>Metazoa</taxon>
        <taxon>Ecdysozoa</taxon>
        <taxon>Arthropoda</taxon>
        <taxon>Chelicerata</taxon>
        <taxon>Arachnida</taxon>
        <taxon>Acari</taxon>
        <taxon>Parasitiformes</taxon>
        <taxon>Ixodida</taxon>
        <taxon>Ixodoidea</taxon>
        <taxon>Ixodidae</taxon>
        <taxon>Rhipicephalinae</taxon>
        <taxon>Rhipicephalus</taxon>
        <taxon>Rhipicephalus</taxon>
    </lineage>
</organism>
<dbReference type="SUPFAM" id="SSF52540">
    <property type="entry name" value="P-loop containing nucleoside triphosphate hydrolases"/>
    <property type="match status" value="2"/>
</dbReference>
<dbReference type="Pfam" id="PF00685">
    <property type="entry name" value="Sulfotransfer_1"/>
    <property type="match status" value="2"/>
</dbReference>
<feature type="domain" description="Sulfotransferase" evidence="3">
    <location>
        <begin position="36"/>
        <end position="285"/>
    </location>
</feature>
<sequence>MSARRFPAYQVIDGLKYSKTYLPENVRAIRSYMPQDDDLVLVSYLKCGNNWLEQIIELILHRGESAENYAEFHRWCPYPELTGMRYLNEMQPPRFFKTHFQYQQQLKNPKAKFIYLTRNPLDVCVSFYHYVRNGSVYGFEDGTFDDFVHAFVAAEVERGDYCDHLLSWYAHRDEENVFFLTYEQLKNDFRNTVLSLAGFMGVKYRRMLVEDEDVYRSVVEKSSVPYMSKVCYVDQSIIEKLTEKDQPFIDAAHRFTLSSPGMLKGTTVVRKGAVGDWKSHFTQRHLDLNGMAPKRAPVYQVIDGLKYSNTYLPEYVRAIRNYMPLDDDLVLVSYLKCGNNWLEQIVQLILHRGESAGNYAEFYRWCPYPEMTGMRYLNEMQPPRFFKTHFQYQQQLKNPKAKFVYLTRNPLDVCVSFYHYVRKASVYHFADGTFDDFVHAFVAAEVERGDYCDHLLSWYAHRHEENVFFLTFEQLKNDFKNTVLSLAGFMGEKYRRMLLEDEDVYRNVVEKSSVPYMSKMCYVDQSVIDKLTEKDQPYIEAVHRYMLATPGKITGSNIVRKGAVGDWKSHFTQEHLELMREWIAKRNAAAVIRDLWADMDLGGIA</sequence>
<protein>
    <recommendedName>
        <fullName evidence="3">Sulfotransferase domain-containing protein</fullName>
    </recommendedName>
</protein>
<gene>
    <name evidence="4" type="ORF">HPB52_017738</name>
</gene>